<evidence type="ECO:0000256" key="7">
    <source>
        <dbReference type="SAM" id="Phobius"/>
    </source>
</evidence>
<dbReference type="SUPFAM" id="SSF161098">
    <property type="entry name" value="MetI-like"/>
    <property type="match status" value="1"/>
</dbReference>
<dbReference type="EMBL" id="PFBX01000049">
    <property type="protein sequence ID" value="PIT87188.1"/>
    <property type="molecule type" value="Genomic_DNA"/>
</dbReference>
<dbReference type="InterPro" id="IPR035906">
    <property type="entry name" value="MetI-like_sf"/>
</dbReference>
<dbReference type="GO" id="GO:0055085">
    <property type="term" value="P:transmembrane transport"/>
    <property type="evidence" value="ECO:0007669"/>
    <property type="project" value="InterPro"/>
</dbReference>
<keyword evidence="4 7" id="KW-0812">Transmembrane</keyword>
<evidence type="ECO:0000256" key="2">
    <source>
        <dbReference type="ARBA" id="ARBA00022448"/>
    </source>
</evidence>
<feature type="transmembrane region" description="Helical" evidence="7">
    <location>
        <begin position="28"/>
        <end position="45"/>
    </location>
</feature>
<keyword evidence="3" id="KW-1003">Cell membrane</keyword>
<dbReference type="Gene3D" id="1.10.3720.10">
    <property type="entry name" value="MetI-like"/>
    <property type="match status" value="1"/>
</dbReference>
<keyword evidence="6 7" id="KW-0472">Membrane</keyword>
<comment type="caution">
    <text evidence="9">The sequence shown here is derived from an EMBL/GenBank/DDBJ whole genome shotgun (WGS) entry which is preliminary data.</text>
</comment>
<dbReference type="InterPro" id="IPR000515">
    <property type="entry name" value="MetI-like"/>
</dbReference>
<evidence type="ECO:0000256" key="5">
    <source>
        <dbReference type="ARBA" id="ARBA00022989"/>
    </source>
</evidence>
<evidence type="ECO:0000256" key="4">
    <source>
        <dbReference type="ARBA" id="ARBA00022692"/>
    </source>
</evidence>
<proteinExistence type="predicted"/>
<sequence>MSNFWGTFQVDNVYLWSAKLLTKSRLKILYKIIFPCAIPFIIAGIRTGIAVAFIMVFVSELTGASSGLGYRISISHLTYRTDEMMAVLIILGLLGALTDKIFIYLTNKMYPWLKYYSK</sequence>
<dbReference type="PANTHER" id="PTHR30151:SF0">
    <property type="entry name" value="ABC TRANSPORTER PERMEASE PROTEIN MJ0413-RELATED"/>
    <property type="match status" value="1"/>
</dbReference>
<evidence type="ECO:0000256" key="1">
    <source>
        <dbReference type="ARBA" id="ARBA00004651"/>
    </source>
</evidence>
<comment type="subcellular location">
    <subcellularLocation>
        <location evidence="1">Cell membrane</location>
        <topology evidence="1">Multi-pass membrane protein</topology>
    </subcellularLocation>
</comment>
<protein>
    <recommendedName>
        <fullName evidence="8">ABC transmembrane type-1 domain-containing protein</fullName>
    </recommendedName>
</protein>
<evidence type="ECO:0000256" key="3">
    <source>
        <dbReference type="ARBA" id="ARBA00022475"/>
    </source>
</evidence>
<gene>
    <name evidence="9" type="ORF">COU31_04495</name>
</gene>
<dbReference type="GO" id="GO:0005886">
    <property type="term" value="C:plasma membrane"/>
    <property type="evidence" value="ECO:0007669"/>
    <property type="project" value="UniProtKB-SubCell"/>
</dbReference>
<dbReference type="PANTHER" id="PTHR30151">
    <property type="entry name" value="ALKANE SULFONATE ABC TRANSPORTER-RELATED, MEMBRANE SUBUNIT"/>
    <property type="match status" value="1"/>
</dbReference>
<accession>A0A2M6W317</accession>
<feature type="domain" description="ABC transmembrane type-1" evidence="8">
    <location>
        <begin position="14"/>
        <end position="98"/>
    </location>
</feature>
<name>A0A2M6W317_9BACT</name>
<keyword evidence="5 7" id="KW-1133">Transmembrane helix</keyword>
<reference evidence="10" key="1">
    <citation type="submission" date="2017-09" db="EMBL/GenBank/DDBJ databases">
        <title>Depth-based differentiation of microbial function through sediment-hosted aquifers and enrichment of novel symbionts in the deep terrestrial subsurface.</title>
        <authorList>
            <person name="Probst A.J."/>
            <person name="Ladd B."/>
            <person name="Jarett J.K."/>
            <person name="Geller-Mcgrath D.E."/>
            <person name="Sieber C.M.K."/>
            <person name="Emerson J.B."/>
            <person name="Anantharaman K."/>
            <person name="Thomas B.C."/>
            <person name="Malmstrom R."/>
            <person name="Stieglmeier M."/>
            <person name="Klingl A."/>
            <person name="Woyke T."/>
            <person name="Ryan C.M."/>
            <person name="Banfield J.F."/>
        </authorList>
    </citation>
    <scope>NUCLEOTIDE SEQUENCE [LARGE SCALE GENOMIC DNA]</scope>
</reference>
<keyword evidence="2" id="KW-0813">Transport</keyword>
<evidence type="ECO:0000313" key="10">
    <source>
        <dbReference type="Proteomes" id="UP000231183"/>
    </source>
</evidence>
<feature type="transmembrane region" description="Helical" evidence="7">
    <location>
        <begin position="84"/>
        <end position="105"/>
    </location>
</feature>
<dbReference type="AlphaFoldDB" id="A0A2M6W317"/>
<evidence type="ECO:0000313" key="9">
    <source>
        <dbReference type="EMBL" id="PIT87188.1"/>
    </source>
</evidence>
<evidence type="ECO:0000256" key="6">
    <source>
        <dbReference type="ARBA" id="ARBA00023136"/>
    </source>
</evidence>
<organism evidence="9 10">
    <name type="scientific">Candidatus Magasanikbacteria bacterium CG10_big_fil_rev_8_21_14_0_10_40_10</name>
    <dbReference type="NCBI Taxonomy" id="1974648"/>
    <lineage>
        <taxon>Bacteria</taxon>
        <taxon>Candidatus Magasanikiibacteriota</taxon>
    </lineage>
</organism>
<dbReference type="Pfam" id="PF00528">
    <property type="entry name" value="BPD_transp_1"/>
    <property type="match status" value="1"/>
</dbReference>
<dbReference type="Proteomes" id="UP000231183">
    <property type="component" value="Unassembled WGS sequence"/>
</dbReference>
<evidence type="ECO:0000259" key="8">
    <source>
        <dbReference type="Pfam" id="PF00528"/>
    </source>
</evidence>